<evidence type="ECO:0000313" key="2">
    <source>
        <dbReference type="Proteomes" id="UP000617979"/>
    </source>
</evidence>
<reference evidence="2" key="1">
    <citation type="journal article" date="2019" name="Int. J. Syst. Evol. Microbiol.">
        <title>The Global Catalogue of Microorganisms (GCM) 10K type strain sequencing project: providing services to taxonomists for standard genome sequencing and annotation.</title>
        <authorList>
            <consortium name="The Broad Institute Genomics Platform"/>
            <consortium name="The Broad Institute Genome Sequencing Center for Infectious Disease"/>
            <person name="Wu L."/>
            <person name="Ma J."/>
        </authorList>
    </citation>
    <scope>NUCLEOTIDE SEQUENCE [LARGE SCALE GENOMIC DNA]</scope>
    <source>
        <strain evidence="2">CGMCC 1.12404</strain>
    </source>
</reference>
<evidence type="ECO:0000313" key="1">
    <source>
        <dbReference type="EMBL" id="GGA43530.1"/>
    </source>
</evidence>
<sequence length="71" mass="7701">MLAAVPLLVIIIPLLGTADEVFGQMLLDLPDTLAPFNLWETLFRAVKVLLVTCSSLLSPAATSRPEPGRKR</sequence>
<dbReference type="EMBL" id="BMEX01000004">
    <property type="protein sequence ID" value="GGA43530.1"/>
    <property type="molecule type" value="Genomic_DNA"/>
</dbReference>
<accession>A0ABQ1GGZ6</accession>
<name>A0ABQ1GGZ6_9BACL</name>
<protein>
    <submittedName>
        <fullName evidence="1">Uncharacterized protein</fullName>
    </submittedName>
</protein>
<dbReference type="Proteomes" id="UP000617979">
    <property type="component" value="Unassembled WGS sequence"/>
</dbReference>
<keyword evidence="2" id="KW-1185">Reference proteome</keyword>
<proteinExistence type="predicted"/>
<dbReference type="RefSeq" id="WP_188431610.1">
    <property type="nucleotide sequence ID" value="NZ_BMEX01000004.1"/>
</dbReference>
<organism evidence="1 2">
    <name type="scientific">Kroppenstedtia guangzhouensis</name>
    <dbReference type="NCBI Taxonomy" id="1274356"/>
    <lineage>
        <taxon>Bacteria</taxon>
        <taxon>Bacillati</taxon>
        <taxon>Bacillota</taxon>
        <taxon>Bacilli</taxon>
        <taxon>Bacillales</taxon>
        <taxon>Thermoactinomycetaceae</taxon>
        <taxon>Kroppenstedtia</taxon>
    </lineage>
</organism>
<gene>
    <name evidence="1" type="ORF">GCM10007416_15780</name>
</gene>
<comment type="caution">
    <text evidence="1">The sequence shown here is derived from an EMBL/GenBank/DDBJ whole genome shotgun (WGS) entry which is preliminary data.</text>
</comment>